<evidence type="ECO:0000259" key="1">
    <source>
        <dbReference type="SMART" id="SM00422"/>
    </source>
</evidence>
<dbReference type="Pfam" id="PF02607">
    <property type="entry name" value="B12-binding_2"/>
    <property type="match status" value="1"/>
</dbReference>
<dbReference type="InterPro" id="IPR036594">
    <property type="entry name" value="Meth_synthase_dom"/>
</dbReference>
<keyword evidence="3" id="KW-1185">Reference proteome</keyword>
<comment type="caution">
    <text evidence="2">The sequence shown here is derived from an EMBL/GenBank/DDBJ whole genome shotgun (WGS) entry which is preliminary data.</text>
</comment>
<evidence type="ECO:0000313" key="3">
    <source>
        <dbReference type="Proteomes" id="UP001317191"/>
    </source>
</evidence>
<dbReference type="CDD" id="cd01104">
    <property type="entry name" value="HTH_MlrA-CarA"/>
    <property type="match status" value="1"/>
</dbReference>
<proteinExistence type="predicted"/>
<feature type="domain" description="HTH merR-type" evidence="1">
    <location>
        <begin position="8"/>
        <end position="77"/>
    </location>
</feature>
<dbReference type="InterPro" id="IPR000551">
    <property type="entry name" value="MerR-type_HTH_dom"/>
</dbReference>
<dbReference type="Gene3D" id="3.40.50.280">
    <property type="entry name" value="Cobalamin-binding domain"/>
    <property type="match status" value="1"/>
</dbReference>
<accession>A0ABT0TNE7</accession>
<name>A0ABT0TNE7_9FLAO</name>
<dbReference type="Gene3D" id="1.10.1240.10">
    <property type="entry name" value="Methionine synthase domain"/>
    <property type="match status" value="1"/>
</dbReference>
<dbReference type="SUPFAM" id="SSF46955">
    <property type="entry name" value="Putative DNA-binding domain"/>
    <property type="match status" value="1"/>
</dbReference>
<dbReference type="Gene3D" id="1.10.1660.10">
    <property type="match status" value="1"/>
</dbReference>
<reference evidence="2 3" key="1">
    <citation type="submission" date="2022-05" db="EMBL/GenBank/DDBJ databases">
        <title>Flavobacterium sp., isolated from activated sludge.</title>
        <authorList>
            <person name="Ran Q."/>
        </authorList>
    </citation>
    <scope>NUCLEOTIDE SEQUENCE [LARGE SCALE GENOMIC DNA]</scope>
    <source>
        <strain evidence="2 3">HXWNR70</strain>
    </source>
</reference>
<dbReference type="Pfam" id="PF13411">
    <property type="entry name" value="MerR_1"/>
    <property type="match status" value="1"/>
</dbReference>
<dbReference type="InterPro" id="IPR009061">
    <property type="entry name" value="DNA-bd_dom_put_sf"/>
</dbReference>
<dbReference type="EMBL" id="JAMLJM010000004">
    <property type="protein sequence ID" value="MCL9809021.1"/>
    <property type="molecule type" value="Genomic_DNA"/>
</dbReference>
<evidence type="ECO:0000313" key="2">
    <source>
        <dbReference type="EMBL" id="MCL9809021.1"/>
    </source>
</evidence>
<protein>
    <submittedName>
        <fullName evidence="2">MerR family transcriptional regulator</fullName>
    </submittedName>
</protein>
<organism evidence="2 3">
    <name type="scientific">Flavobacterium luminosum</name>
    <dbReference type="NCBI Taxonomy" id="2949086"/>
    <lineage>
        <taxon>Bacteria</taxon>
        <taxon>Pseudomonadati</taxon>
        <taxon>Bacteroidota</taxon>
        <taxon>Flavobacteriia</taxon>
        <taxon>Flavobacteriales</taxon>
        <taxon>Flavobacteriaceae</taxon>
        <taxon>Flavobacterium</taxon>
    </lineage>
</organism>
<dbReference type="SMART" id="SM00422">
    <property type="entry name" value="HTH_MERR"/>
    <property type="match status" value="1"/>
</dbReference>
<dbReference type="RefSeq" id="WP_250592431.1">
    <property type="nucleotide sequence ID" value="NZ_JAMLJM010000004.1"/>
</dbReference>
<dbReference type="InterPro" id="IPR003759">
    <property type="entry name" value="Cbl-bd_cap"/>
</dbReference>
<gene>
    <name evidence="2" type="ORF">NAT50_06590</name>
</gene>
<dbReference type="Proteomes" id="UP001317191">
    <property type="component" value="Unassembled WGS sequence"/>
</dbReference>
<sequence>MNNIKTVFSIKDLENLSGIKAHTIRIWEKRYNILEPMRTDTNIRLYYSKNLQKLLNIVLLHKYGYKISKISKYSEEEIPKLVREIISEKSVKHHAISEFKMAMMNFDQNQFQETYTTLLSEKSFRDVFYEIFIPLMEEIGVLWQSDTITPAHEHFISHLLRQKIILHTEKAQTETKVTNETVFVLYLPMNEIHELGLLYLNYELISNGCHTVYLGESVPLENLKDVQKYFKDSTFVSYITVEPDKDAVNDYIKKIQEELLDNSNSKLWLLGRMTSYIETENLPKNITIFNSIAEIVHAL</sequence>